<dbReference type="GeneID" id="25290195"/>
<sequence>MTFGRPTMISHPSEVQPPQSMDDEYLQDGADGVQPRSRESRLAFFVYSIKLFDILDDILSTLYLNKTGSDFPTGHGCSQPQQPLSAVMKLNSDLDRFFNGLPPHLRPGEKSSLDTGPISPRSPCFTLQANVLYCRFLYTRTLLLRPILLTAKKLLRDYRPNAEETSLEHHVVLKACSLCSKTAQLLINSLFDNLQSVFRCSGWYTVYFAFAAATVLICIRLSETPGTICTEEEFQISWDRVIAILRYHEPQIQSARRAVQILESFRHHQTNSAKVDSNFQQGFEDQVDFASLPLPMYNDEFGSINNAWFTQQILSLDFLDII</sequence>
<keyword evidence="7" id="KW-1185">Reference proteome</keyword>
<gene>
    <name evidence="6" type="ORF">Z518_02124</name>
</gene>
<dbReference type="AlphaFoldDB" id="A0A0D2IW46"/>
<accession>A0A0D2IW46</accession>
<evidence type="ECO:0000256" key="3">
    <source>
        <dbReference type="ARBA" id="ARBA00023163"/>
    </source>
</evidence>
<dbReference type="STRING" id="1442369.A0A0D2IW46"/>
<dbReference type="GO" id="GO:0000981">
    <property type="term" value="F:DNA-binding transcription factor activity, RNA polymerase II-specific"/>
    <property type="evidence" value="ECO:0007669"/>
    <property type="project" value="TreeGrafter"/>
</dbReference>
<keyword evidence="2" id="KW-0238">DNA-binding</keyword>
<dbReference type="GO" id="GO:0000435">
    <property type="term" value="P:positive regulation of transcription from RNA polymerase II promoter by galactose"/>
    <property type="evidence" value="ECO:0007669"/>
    <property type="project" value="TreeGrafter"/>
</dbReference>
<dbReference type="Proteomes" id="UP000053617">
    <property type="component" value="Unassembled WGS sequence"/>
</dbReference>
<keyword evidence="1" id="KW-0805">Transcription regulation</keyword>
<keyword evidence="4" id="KW-0539">Nucleus</keyword>
<dbReference type="PANTHER" id="PTHR47424:SF3">
    <property type="entry name" value="REGULATORY PROTEIN GAL4"/>
    <property type="match status" value="1"/>
</dbReference>
<dbReference type="GO" id="GO:0000978">
    <property type="term" value="F:RNA polymerase II cis-regulatory region sequence-specific DNA binding"/>
    <property type="evidence" value="ECO:0007669"/>
    <property type="project" value="TreeGrafter"/>
</dbReference>
<evidence type="ECO:0000313" key="7">
    <source>
        <dbReference type="Proteomes" id="UP000053617"/>
    </source>
</evidence>
<keyword evidence="3" id="KW-0804">Transcription</keyword>
<proteinExistence type="predicted"/>
<evidence type="ECO:0000256" key="4">
    <source>
        <dbReference type="ARBA" id="ARBA00023242"/>
    </source>
</evidence>
<dbReference type="RefSeq" id="XP_013274607.1">
    <property type="nucleotide sequence ID" value="XM_013419153.1"/>
</dbReference>
<organism evidence="6 7">
    <name type="scientific">Rhinocladiella mackenziei CBS 650.93</name>
    <dbReference type="NCBI Taxonomy" id="1442369"/>
    <lineage>
        <taxon>Eukaryota</taxon>
        <taxon>Fungi</taxon>
        <taxon>Dikarya</taxon>
        <taxon>Ascomycota</taxon>
        <taxon>Pezizomycotina</taxon>
        <taxon>Eurotiomycetes</taxon>
        <taxon>Chaetothyriomycetidae</taxon>
        <taxon>Chaetothyriales</taxon>
        <taxon>Herpotrichiellaceae</taxon>
        <taxon>Rhinocladiella</taxon>
    </lineage>
</organism>
<dbReference type="GO" id="GO:0005634">
    <property type="term" value="C:nucleus"/>
    <property type="evidence" value="ECO:0007669"/>
    <property type="project" value="TreeGrafter"/>
</dbReference>
<dbReference type="PANTHER" id="PTHR47424">
    <property type="entry name" value="REGULATORY PROTEIN GAL4"/>
    <property type="match status" value="1"/>
</dbReference>
<dbReference type="EMBL" id="KN847476">
    <property type="protein sequence ID" value="KIX07471.1"/>
    <property type="molecule type" value="Genomic_DNA"/>
</dbReference>
<evidence type="ECO:0000256" key="1">
    <source>
        <dbReference type="ARBA" id="ARBA00023015"/>
    </source>
</evidence>
<dbReference type="OrthoDB" id="4159052at2759"/>
<protein>
    <submittedName>
        <fullName evidence="6">Rhinocladiella mackenziei CBS 650.93 unplaced genomic scaffold supercont1.2, whole genome shotgun sequence</fullName>
    </submittedName>
</protein>
<evidence type="ECO:0000313" key="6">
    <source>
        <dbReference type="EMBL" id="KIX07471.1"/>
    </source>
</evidence>
<name>A0A0D2IW46_9EURO</name>
<dbReference type="CDD" id="cd12148">
    <property type="entry name" value="fungal_TF_MHR"/>
    <property type="match status" value="1"/>
</dbReference>
<evidence type="ECO:0000256" key="2">
    <source>
        <dbReference type="ARBA" id="ARBA00023125"/>
    </source>
</evidence>
<dbReference type="VEuPathDB" id="FungiDB:Z518_02124"/>
<reference evidence="6 7" key="1">
    <citation type="submission" date="2015-01" db="EMBL/GenBank/DDBJ databases">
        <title>The Genome Sequence of Rhinocladiella mackenzie CBS 650.93.</title>
        <authorList>
            <consortium name="The Broad Institute Genomics Platform"/>
            <person name="Cuomo C."/>
            <person name="de Hoog S."/>
            <person name="Gorbushina A."/>
            <person name="Stielow B."/>
            <person name="Teixiera M."/>
            <person name="Abouelleil A."/>
            <person name="Chapman S.B."/>
            <person name="Priest M."/>
            <person name="Young S.K."/>
            <person name="Wortman J."/>
            <person name="Nusbaum C."/>
            <person name="Birren B."/>
        </authorList>
    </citation>
    <scope>NUCLEOTIDE SEQUENCE [LARGE SCALE GENOMIC DNA]</scope>
    <source>
        <strain evidence="6 7">CBS 650.93</strain>
    </source>
</reference>
<evidence type="ECO:0000256" key="5">
    <source>
        <dbReference type="SAM" id="MobiDB-lite"/>
    </source>
</evidence>
<feature type="region of interest" description="Disordered" evidence="5">
    <location>
        <begin position="1"/>
        <end position="33"/>
    </location>
</feature>
<dbReference type="InterPro" id="IPR051127">
    <property type="entry name" value="Fungal_SecMet_Regulators"/>
</dbReference>
<dbReference type="HOGENOM" id="CLU_863690_0_0_1"/>